<evidence type="ECO:0000256" key="7">
    <source>
        <dbReference type="ARBA" id="ARBA00022989"/>
    </source>
</evidence>
<evidence type="ECO:0000256" key="2">
    <source>
        <dbReference type="ARBA" id="ARBA00004429"/>
    </source>
</evidence>
<dbReference type="GO" id="GO:0042168">
    <property type="term" value="P:heme metabolic process"/>
    <property type="evidence" value="ECO:0007669"/>
    <property type="project" value="InterPro"/>
</dbReference>
<evidence type="ECO:0000256" key="5">
    <source>
        <dbReference type="ARBA" id="ARBA00022519"/>
    </source>
</evidence>
<dbReference type="eggNOG" id="COG3071">
    <property type="taxonomic scope" value="Bacteria"/>
</dbReference>
<dbReference type="SUPFAM" id="SSF48452">
    <property type="entry name" value="TPR-like"/>
    <property type="match status" value="1"/>
</dbReference>
<keyword evidence="4" id="KW-1003">Cell membrane</keyword>
<evidence type="ECO:0000313" key="14">
    <source>
        <dbReference type="Proteomes" id="UP000186110"/>
    </source>
</evidence>
<dbReference type="Proteomes" id="UP000186110">
    <property type="component" value="Chromosome"/>
</dbReference>
<keyword evidence="14" id="KW-1185">Reference proteome</keyword>
<proteinExistence type="predicted"/>
<dbReference type="InterPro" id="IPR005254">
    <property type="entry name" value="Heme_biosyn_assoc_TPR_pro"/>
</dbReference>
<keyword evidence="10" id="KW-0175">Coiled coil</keyword>
<keyword evidence="9" id="KW-0627">Porphyrin biosynthesis</keyword>
<dbReference type="NCBIfam" id="TIGR00540">
    <property type="entry name" value="TPR_hemY_coli"/>
    <property type="match status" value="1"/>
</dbReference>
<gene>
    <name evidence="13" type="ORF">RS694_14680</name>
</gene>
<reference evidence="13 14" key="1">
    <citation type="submission" date="2017-01" db="EMBL/GenBank/DDBJ databases">
        <authorList>
            <person name="Mah S.A."/>
            <person name="Swanson W.J."/>
            <person name="Moy G.W."/>
            <person name="Vacquier V.D."/>
        </authorList>
    </citation>
    <scope>NUCLEOTIDE SEQUENCE [LARGE SCALE GENOMIC DNA]</scope>
    <source>
        <strain evidence="13 14">DSM 22694</strain>
    </source>
</reference>
<comment type="subcellular location">
    <subcellularLocation>
        <location evidence="2">Cell inner membrane</location>
        <topology evidence="2">Multi-pass membrane protein</topology>
    </subcellularLocation>
</comment>
<evidence type="ECO:0000256" key="1">
    <source>
        <dbReference type="ARBA" id="ARBA00002962"/>
    </source>
</evidence>
<name>A0A1P8KCI6_9BURK</name>
<sequence length="429" mass="47633">MRAALWFMALFGIAVASALFAGNNPGTITLYWAPYRVDLSLNLFLLALGAIFVTLHFALRALSALLRIPQQARSWRLLQKERAIQSALLESLSHLVSGRFVRARKSAELVVSLEESVQGSGEQLAYAGRLRVLSHLLAAESAHALQDRTVRDAHFQQALEQTTSRNAQDIRDGVQLRAARWAFDDRDAGAAMEWLDQLPQGAARRTLALRLRFKVARLGRRSLVALETARLLTKHRAFSEVAGKSIARGLAIELLRAAHDPVQITRAWEALEVAEQQMPEVAMEAAERLLAQGGDVVLSRLWLLPVWERMVQVPDALALAQRVRLVRVLERGFGQPGGAADAAWLTRIESAQMGNPRDAVLQYLAGVVCMRLSLWGKAQQLLKQSLTLLQDAELKRDAWRALAELAEQRQDTQAATEAYREALREAGKT</sequence>
<feature type="domain" description="HemY N-terminal" evidence="12">
    <location>
        <begin position="26"/>
        <end position="115"/>
    </location>
</feature>
<dbReference type="Pfam" id="PF07219">
    <property type="entry name" value="HemY_N"/>
    <property type="match status" value="1"/>
</dbReference>
<keyword evidence="5" id="KW-0997">Cell inner membrane</keyword>
<evidence type="ECO:0000313" key="13">
    <source>
        <dbReference type="EMBL" id="APW43656.1"/>
    </source>
</evidence>
<dbReference type="InterPro" id="IPR010817">
    <property type="entry name" value="HemY_N"/>
</dbReference>
<organism evidence="13 14">
    <name type="scientific">Rhodoferax saidenbachensis</name>
    <dbReference type="NCBI Taxonomy" id="1484693"/>
    <lineage>
        <taxon>Bacteria</taxon>
        <taxon>Pseudomonadati</taxon>
        <taxon>Pseudomonadota</taxon>
        <taxon>Betaproteobacteria</taxon>
        <taxon>Burkholderiales</taxon>
        <taxon>Comamonadaceae</taxon>
        <taxon>Rhodoferax</taxon>
    </lineage>
</organism>
<dbReference type="RefSeq" id="WP_029709122.1">
    <property type="nucleotide sequence ID" value="NZ_CP019239.1"/>
</dbReference>
<evidence type="ECO:0000256" key="11">
    <source>
        <dbReference type="SAM" id="Phobius"/>
    </source>
</evidence>
<dbReference type="KEGG" id="rsb:RS694_14680"/>
<protein>
    <submittedName>
        <fullName evidence="13">Heme biosynthesis protein HemY</fullName>
    </submittedName>
</protein>
<dbReference type="InterPro" id="IPR011990">
    <property type="entry name" value="TPR-like_helical_dom_sf"/>
</dbReference>
<accession>A0A1P8KCI6</accession>
<evidence type="ECO:0000256" key="10">
    <source>
        <dbReference type="SAM" id="Coils"/>
    </source>
</evidence>
<evidence type="ECO:0000256" key="3">
    <source>
        <dbReference type="ARBA" id="ARBA00004744"/>
    </source>
</evidence>
<evidence type="ECO:0000256" key="4">
    <source>
        <dbReference type="ARBA" id="ARBA00022475"/>
    </source>
</evidence>
<dbReference type="Gene3D" id="1.25.40.10">
    <property type="entry name" value="Tetratricopeptide repeat domain"/>
    <property type="match status" value="1"/>
</dbReference>
<keyword evidence="8 11" id="KW-0472">Membrane</keyword>
<keyword evidence="6 11" id="KW-0812">Transmembrane</keyword>
<dbReference type="UniPathway" id="UPA00252"/>
<dbReference type="AlphaFoldDB" id="A0A1P8KCI6"/>
<dbReference type="GO" id="GO:0005886">
    <property type="term" value="C:plasma membrane"/>
    <property type="evidence" value="ECO:0007669"/>
    <property type="project" value="UniProtKB-SubCell"/>
</dbReference>
<evidence type="ECO:0000256" key="9">
    <source>
        <dbReference type="ARBA" id="ARBA00023244"/>
    </source>
</evidence>
<comment type="function">
    <text evidence="1">Involved in a late step of protoheme IX synthesis.</text>
</comment>
<keyword evidence="7 11" id="KW-1133">Transmembrane helix</keyword>
<feature type="coiled-coil region" evidence="10">
    <location>
        <begin position="389"/>
        <end position="425"/>
    </location>
</feature>
<dbReference type="GO" id="GO:0006779">
    <property type="term" value="P:porphyrin-containing compound biosynthetic process"/>
    <property type="evidence" value="ECO:0007669"/>
    <property type="project" value="UniProtKB-KW"/>
</dbReference>
<dbReference type="EMBL" id="CP019239">
    <property type="protein sequence ID" value="APW43656.1"/>
    <property type="molecule type" value="Genomic_DNA"/>
</dbReference>
<feature type="transmembrane region" description="Helical" evidence="11">
    <location>
        <begin position="42"/>
        <end position="66"/>
    </location>
</feature>
<dbReference type="STRING" id="1484693.RS694_14680"/>
<evidence type="ECO:0000256" key="8">
    <source>
        <dbReference type="ARBA" id="ARBA00023136"/>
    </source>
</evidence>
<evidence type="ECO:0000259" key="12">
    <source>
        <dbReference type="Pfam" id="PF07219"/>
    </source>
</evidence>
<evidence type="ECO:0000256" key="6">
    <source>
        <dbReference type="ARBA" id="ARBA00022692"/>
    </source>
</evidence>
<comment type="pathway">
    <text evidence="3">Porphyrin-containing compound metabolism; protoheme biosynthesis.</text>
</comment>